<sequence>MNLSELSYPDQVAAILTATRKAIYSAMGRLHSGTSGRPKNPDRCPCGAMTKARAIKRRHVCTASASEVAAPPNNNT</sequence>
<proteinExistence type="predicted"/>
<dbReference type="EMBL" id="LR796376">
    <property type="protein sequence ID" value="CAB4140439.1"/>
    <property type="molecule type" value="Genomic_DNA"/>
</dbReference>
<organism evidence="1">
    <name type="scientific">uncultured Caudovirales phage</name>
    <dbReference type="NCBI Taxonomy" id="2100421"/>
    <lineage>
        <taxon>Viruses</taxon>
        <taxon>Duplodnaviria</taxon>
        <taxon>Heunggongvirae</taxon>
        <taxon>Uroviricota</taxon>
        <taxon>Caudoviricetes</taxon>
        <taxon>Peduoviridae</taxon>
        <taxon>Maltschvirus</taxon>
        <taxon>Maltschvirus maltsch</taxon>
    </lineage>
</organism>
<protein>
    <submittedName>
        <fullName evidence="1">Uncharacterized protein</fullName>
    </submittedName>
</protein>
<evidence type="ECO:0000313" key="1">
    <source>
        <dbReference type="EMBL" id="CAB4140439.1"/>
    </source>
</evidence>
<gene>
    <name evidence="1" type="ORF">UFOVP398_38</name>
</gene>
<accession>A0A6J5M9P4</accession>
<name>A0A6J5M9P4_9CAUD</name>
<reference evidence="1" key="1">
    <citation type="submission" date="2020-04" db="EMBL/GenBank/DDBJ databases">
        <authorList>
            <person name="Chiriac C."/>
            <person name="Salcher M."/>
            <person name="Ghai R."/>
            <person name="Kavagutti S V."/>
        </authorList>
    </citation>
    <scope>NUCLEOTIDE SEQUENCE</scope>
</reference>